<gene>
    <name evidence="1" type="ORF">PS659_02780</name>
</gene>
<name>A0A5E6T8Z1_PSEFL</name>
<dbReference type="AlphaFoldDB" id="A0A5E6T8Z1"/>
<organism evidence="1 2">
    <name type="scientific">Pseudomonas fluorescens</name>
    <dbReference type="NCBI Taxonomy" id="294"/>
    <lineage>
        <taxon>Bacteria</taxon>
        <taxon>Pseudomonadati</taxon>
        <taxon>Pseudomonadota</taxon>
        <taxon>Gammaproteobacteria</taxon>
        <taxon>Pseudomonadales</taxon>
        <taxon>Pseudomonadaceae</taxon>
        <taxon>Pseudomonas</taxon>
    </lineage>
</organism>
<sequence>MITDMTNIRWTAQIDRMPGAAYFRVFGTVTVTNSAHTPTLVRSEIQHKPGNLRLDLQIDTSGVGLTVLTKKLAEYKSADIPNVTSVSIFSEGKLVACINEILITD</sequence>
<proteinExistence type="predicted"/>
<dbReference type="OrthoDB" id="6896393at2"/>
<evidence type="ECO:0000313" key="1">
    <source>
        <dbReference type="EMBL" id="VVM89809.1"/>
    </source>
</evidence>
<protein>
    <submittedName>
        <fullName evidence="1">Uncharacterized protein</fullName>
    </submittedName>
</protein>
<evidence type="ECO:0000313" key="2">
    <source>
        <dbReference type="Proteomes" id="UP000326729"/>
    </source>
</evidence>
<reference evidence="1 2" key="1">
    <citation type="submission" date="2019-09" db="EMBL/GenBank/DDBJ databases">
        <authorList>
            <person name="Chandra G."/>
            <person name="Truman W A."/>
        </authorList>
    </citation>
    <scope>NUCLEOTIDE SEQUENCE [LARGE SCALE GENOMIC DNA]</scope>
    <source>
        <strain evidence="1">PS659</strain>
    </source>
</reference>
<dbReference type="EMBL" id="CABVGY010000014">
    <property type="protein sequence ID" value="VVM89809.1"/>
    <property type="molecule type" value="Genomic_DNA"/>
</dbReference>
<dbReference type="RefSeq" id="WP_150716604.1">
    <property type="nucleotide sequence ID" value="NZ_CABVGY010000014.1"/>
</dbReference>
<dbReference type="Proteomes" id="UP000326729">
    <property type="component" value="Unassembled WGS sequence"/>
</dbReference>
<accession>A0A5E6T8Z1</accession>